<comment type="similarity">
    <text evidence="1">Belongs to the nitroreductase family.</text>
</comment>
<dbReference type="CDD" id="cd02062">
    <property type="entry name" value="Nitro_FMN_reductase"/>
    <property type="match status" value="1"/>
</dbReference>
<keyword evidence="5" id="KW-1185">Reference proteome</keyword>
<accession>A0A846X0M9</accession>
<comment type="caution">
    <text evidence="4">The sequence shown here is derived from an EMBL/GenBank/DDBJ whole genome shotgun (WGS) entry which is preliminary data.</text>
</comment>
<evidence type="ECO:0000256" key="2">
    <source>
        <dbReference type="ARBA" id="ARBA00023002"/>
    </source>
</evidence>
<reference evidence="4 5" key="1">
    <citation type="submission" date="2020-04" db="EMBL/GenBank/DDBJ databases">
        <title>MicrobeNet Type strains.</title>
        <authorList>
            <person name="Nicholson A.C."/>
        </authorList>
    </citation>
    <scope>NUCLEOTIDE SEQUENCE [LARGE SCALE GENOMIC DNA]</scope>
    <source>
        <strain evidence="4 5">DSM 44113</strain>
    </source>
</reference>
<dbReference type="EMBL" id="JAAXOQ010000014">
    <property type="protein sequence ID" value="NKY19048.1"/>
    <property type="molecule type" value="Genomic_DNA"/>
</dbReference>
<dbReference type="Gene3D" id="3.40.109.10">
    <property type="entry name" value="NADH Oxidase"/>
    <property type="match status" value="1"/>
</dbReference>
<organism evidence="4 5">
    <name type="scientific">Tsukamurella spumae</name>
    <dbReference type="NCBI Taxonomy" id="44753"/>
    <lineage>
        <taxon>Bacteria</taxon>
        <taxon>Bacillati</taxon>
        <taxon>Actinomycetota</taxon>
        <taxon>Actinomycetes</taxon>
        <taxon>Mycobacteriales</taxon>
        <taxon>Tsukamurellaceae</taxon>
        <taxon>Tsukamurella</taxon>
    </lineage>
</organism>
<evidence type="ECO:0000256" key="1">
    <source>
        <dbReference type="ARBA" id="ARBA00007118"/>
    </source>
</evidence>
<name>A0A846X0M9_9ACTN</name>
<dbReference type="AlphaFoldDB" id="A0A846X0M9"/>
<dbReference type="Pfam" id="PF00881">
    <property type="entry name" value="Nitroreductase"/>
    <property type="match status" value="1"/>
</dbReference>
<dbReference type="SUPFAM" id="SSF55469">
    <property type="entry name" value="FMN-dependent nitroreductase-like"/>
    <property type="match status" value="1"/>
</dbReference>
<dbReference type="PANTHER" id="PTHR43673:SF10">
    <property type="entry name" value="NADH DEHYDROGENASE_NAD(P)H NITROREDUCTASE XCC3605-RELATED"/>
    <property type="match status" value="1"/>
</dbReference>
<evidence type="ECO:0000313" key="5">
    <source>
        <dbReference type="Proteomes" id="UP000582646"/>
    </source>
</evidence>
<dbReference type="InterPro" id="IPR000415">
    <property type="entry name" value="Nitroreductase-like"/>
</dbReference>
<dbReference type="PANTHER" id="PTHR43673">
    <property type="entry name" value="NAD(P)H NITROREDUCTASE YDGI-RELATED"/>
    <property type="match status" value="1"/>
</dbReference>
<proteinExistence type="inferred from homology"/>
<keyword evidence="2" id="KW-0560">Oxidoreductase</keyword>
<protein>
    <submittedName>
        <fullName evidence="4">Nitroreductase family protein</fullName>
    </submittedName>
</protein>
<evidence type="ECO:0000313" key="4">
    <source>
        <dbReference type="EMBL" id="NKY19048.1"/>
    </source>
</evidence>
<dbReference type="InterPro" id="IPR029479">
    <property type="entry name" value="Nitroreductase"/>
</dbReference>
<dbReference type="RefSeq" id="WP_168546062.1">
    <property type="nucleotide sequence ID" value="NZ_BAAAKS010000003.1"/>
</dbReference>
<sequence>MALDFPHLDLSADEVLTTTRSVRKRLDLEREVPLGVITDALEVALQAPSGSNAQGWHWIVLTDPEPKRIVAQYYRTSYSAYAEAGAAARAAKPPKDLETAEKVASSATYLAEIMERVPALVIGAIHVPGGELPSGNQAGLWGSLLPAAWSLALALRERGLGSAWTSLHLEYEREVAEALGIPASVRQGVLMPVAYTKGTEFKPAKRAPLETVLHVNRW</sequence>
<gene>
    <name evidence="4" type="ORF">HF999_11790</name>
</gene>
<dbReference type="Proteomes" id="UP000582646">
    <property type="component" value="Unassembled WGS sequence"/>
</dbReference>
<feature type="domain" description="Nitroreductase" evidence="3">
    <location>
        <begin position="18"/>
        <end position="194"/>
    </location>
</feature>
<dbReference type="GO" id="GO:0016491">
    <property type="term" value="F:oxidoreductase activity"/>
    <property type="evidence" value="ECO:0007669"/>
    <property type="project" value="UniProtKB-KW"/>
</dbReference>
<evidence type="ECO:0000259" key="3">
    <source>
        <dbReference type="Pfam" id="PF00881"/>
    </source>
</evidence>